<gene>
    <name evidence="2" type="ORF">KEM10_13425</name>
</gene>
<dbReference type="Pfam" id="PF18962">
    <property type="entry name" value="Por_Secre_tail"/>
    <property type="match status" value="1"/>
</dbReference>
<dbReference type="EMBL" id="JAGUCO010000009">
    <property type="protein sequence ID" value="MBS2099288.1"/>
    <property type="molecule type" value="Genomic_DNA"/>
</dbReference>
<evidence type="ECO:0000313" key="3">
    <source>
        <dbReference type="Proteomes" id="UP000708576"/>
    </source>
</evidence>
<accession>A0ABS5JWN7</accession>
<evidence type="ECO:0000259" key="1">
    <source>
        <dbReference type="Pfam" id="PF18962"/>
    </source>
</evidence>
<protein>
    <submittedName>
        <fullName evidence="2">T9SS type A sorting domain-containing protein</fullName>
    </submittedName>
</protein>
<organism evidence="2 3">
    <name type="scientific">Carboxylicivirga linearis</name>
    <dbReference type="NCBI Taxonomy" id="1628157"/>
    <lineage>
        <taxon>Bacteria</taxon>
        <taxon>Pseudomonadati</taxon>
        <taxon>Bacteroidota</taxon>
        <taxon>Bacteroidia</taxon>
        <taxon>Marinilabiliales</taxon>
        <taxon>Marinilabiliaceae</taxon>
        <taxon>Carboxylicivirga</taxon>
    </lineage>
</organism>
<reference evidence="2 3" key="1">
    <citation type="journal article" date="2015" name="Int. J. Syst. Evol. Microbiol.">
        <title>Carboxylicivirga linearis sp. nov., isolated from a sea cucumber culture pond.</title>
        <authorList>
            <person name="Wang F.Q."/>
            <person name="Zhou Y.X."/>
            <person name="Lin X.Z."/>
            <person name="Chen G.J."/>
            <person name="Du Z.J."/>
        </authorList>
    </citation>
    <scope>NUCLEOTIDE SEQUENCE [LARGE SCALE GENOMIC DNA]</scope>
    <source>
        <strain evidence="2 3">FB218</strain>
    </source>
</reference>
<dbReference type="Proteomes" id="UP000708576">
    <property type="component" value="Unassembled WGS sequence"/>
</dbReference>
<name>A0ABS5JWN7_9BACT</name>
<dbReference type="Gene3D" id="2.40.128.720">
    <property type="match status" value="2"/>
</dbReference>
<feature type="domain" description="Secretion system C-terminal sorting" evidence="1">
    <location>
        <begin position="379"/>
        <end position="449"/>
    </location>
</feature>
<comment type="caution">
    <text evidence="2">The sequence shown here is derived from an EMBL/GenBank/DDBJ whole genome shotgun (WGS) entry which is preliminary data.</text>
</comment>
<dbReference type="NCBIfam" id="TIGR04183">
    <property type="entry name" value="Por_Secre_tail"/>
    <property type="match status" value="1"/>
</dbReference>
<keyword evidence="3" id="KW-1185">Reference proteome</keyword>
<evidence type="ECO:0000313" key="2">
    <source>
        <dbReference type="EMBL" id="MBS2099288.1"/>
    </source>
</evidence>
<sequence length="450" mass="53585">MLKYTFSFLLISLICVVVSSQVKNTELQHVIHKRQALKKEVLRHLETSLNSHEALKSSVEPKLKLDSLIEYNQNSETDLWDKKFTKETFRYNEDNNEVLWIYSSWSDDANEWYGLMKEESDYYSNGKLKGFINYVWGVNDQWNGFIKETYQYDELNRLQETTHYSWKNSIQNWIATSLTKYSYNTDNSLKKDSTYHWVADLEDWSIQSKNDYTYIHGGLIHHIYHSEYNTASESWDINEDTWYLYDNIKWLLHSITVYEFHSNEWFRKQMDGMTYNDDDWLNGNGVVKWNITGEKPELTSMTNSYYDYDHNTKMEDLVIPSYLTNTYPQFFHHQVIGRRLYQNELETNTKYQYRTIKYYYSDVDEATNINNRQVNSFELYPNPATDFVYLNFADINQPVQFQLFDIMGAIIFNVQVRATDKVDVSSIAPGLYLYVIQQGNKKESGKIIIN</sequence>
<proteinExistence type="predicted"/>
<dbReference type="RefSeq" id="WP_212216528.1">
    <property type="nucleotide sequence ID" value="NZ_JAGUCO010000009.1"/>
</dbReference>
<dbReference type="InterPro" id="IPR026444">
    <property type="entry name" value="Secre_tail"/>
</dbReference>